<evidence type="ECO:0000259" key="5">
    <source>
        <dbReference type="Pfam" id="PF24568"/>
    </source>
</evidence>
<dbReference type="Pfam" id="PF01464">
    <property type="entry name" value="SLT"/>
    <property type="match status" value="1"/>
</dbReference>
<evidence type="ECO:0000259" key="4">
    <source>
        <dbReference type="Pfam" id="PF01464"/>
    </source>
</evidence>
<dbReference type="Gene3D" id="6.10.250.3150">
    <property type="match status" value="1"/>
</dbReference>
<evidence type="ECO:0000256" key="1">
    <source>
        <dbReference type="ARBA" id="ARBA00022729"/>
    </source>
</evidence>
<protein>
    <submittedName>
        <fullName evidence="6">Uncharacterized protein</fullName>
    </submittedName>
</protein>
<sequence length="395" mass="44459">MLVIALILLSPAAYASPLDSKRAELKNVDSQIMTNKRKQAAAERRQADIRRQIEESGQKLVQMQTRLNTLQTEFNEIIERKKTTEAKLDDTKKQLGEAQSRLFDARARLTLRRGVFDKRLVNTYKRGMESTLTILLKSEDFGDFMSRVAFLRMIAEHDGKLVFDLKELTSDITGEVAQIQTIKQVIDEQHRRLVTDKKQMDEKMASVIAQQERLETEVGKQQQLYAQIEEEQQQLAQAEDNLRSSSVKIAAQIRALGGVASSTSNAANIPKDLRPLAAATAEKYDIPEKLFFALITQESGWNYRAVSRSGALGLTQVMPFNVIAMGYDIESFKESPADQLEAGARYLSQQFKTFDRWDLALAAYNAGPGAVLRYGGIPPYKETKNYVRNILAMAG</sequence>
<accession>A0A1F2US65</accession>
<comment type="caution">
    <text evidence="6">The sequence shown here is derived from an EMBL/GenBank/DDBJ whole genome shotgun (WGS) entry which is preliminary data.</text>
</comment>
<evidence type="ECO:0000256" key="2">
    <source>
        <dbReference type="SAM" id="Coils"/>
    </source>
</evidence>
<dbReference type="EMBL" id="MELI01000009">
    <property type="protein sequence ID" value="OFW35732.1"/>
    <property type="molecule type" value="Genomic_DNA"/>
</dbReference>
<keyword evidence="2" id="KW-0175">Coiled coil</keyword>
<proteinExistence type="predicted"/>
<keyword evidence="1 3" id="KW-0732">Signal</keyword>
<evidence type="ECO:0000313" key="7">
    <source>
        <dbReference type="Proteomes" id="UP000178086"/>
    </source>
</evidence>
<feature type="domain" description="Transglycosylase SLT" evidence="4">
    <location>
        <begin position="278"/>
        <end position="386"/>
    </location>
</feature>
<dbReference type="SUPFAM" id="SSF57997">
    <property type="entry name" value="Tropomyosin"/>
    <property type="match status" value="1"/>
</dbReference>
<name>A0A1F2US65_9ACTN</name>
<feature type="chain" id="PRO_5039034972" evidence="3">
    <location>
        <begin position="16"/>
        <end position="395"/>
    </location>
</feature>
<dbReference type="Gene3D" id="1.10.530.10">
    <property type="match status" value="1"/>
</dbReference>
<reference evidence="6 7" key="1">
    <citation type="journal article" date="2016" name="Nat. Commun.">
        <title>Thousands of microbial genomes shed light on interconnected biogeochemical processes in an aquifer system.</title>
        <authorList>
            <person name="Anantharaman K."/>
            <person name="Brown C.T."/>
            <person name="Hug L.A."/>
            <person name="Sharon I."/>
            <person name="Castelle C.J."/>
            <person name="Probst A.J."/>
            <person name="Thomas B.C."/>
            <person name="Singh A."/>
            <person name="Wilkins M.J."/>
            <person name="Karaoz U."/>
            <person name="Brodie E.L."/>
            <person name="Williams K.H."/>
            <person name="Hubbard S.S."/>
            <person name="Banfield J.F."/>
        </authorList>
    </citation>
    <scope>NUCLEOTIDE SEQUENCE [LARGE SCALE GENOMIC DNA]</scope>
</reference>
<gene>
    <name evidence="6" type="ORF">A2074_07060</name>
</gene>
<dbReference type="InterPro" id="IPR057309">
    <property type="entry name" value="PcsB_CC"/>
</dbReference>
<dbReference type="PANTHER" id="PTHR37423">
    <property type="entry name" value="SOLUBLE LYTIC MUREIN TRANSGLYCOSYLASE-RELATED"/>
    <property type="match status" value="1"/>
</dbReference>
<dbReference type="PANTHER" id="PTHR37423:SF2">
    <property type="entry name" value="MEMBRANE-BOUND LYTIC MUREIN TRANSGLYCOSYLASE C"/>
    <property type="match status" value="1"/>
</dbReference>
<feature type="coiled-coil region" evidence="2">
    <location>
        <begin position="53"/>
        <end position="108"/>
    </location>
</feature>
<dbReference type="SUPFAM" id="SSF53955">
    <property type="entry name" value="Lysozyme-like"/>
    <property type="match status" value="1"/>
</dbReference>
<dbReference type="InterPro" id="IPR023346">
    <property type="entry name" value="Lysozyme-like_dom_sf"/>
</dbReference>
<feature type="signal peptide" evidence="3">
    <location>
        <begin position="1"/>
        <end position="15"/>
    </location>
</feature>
<dbReference type="AlphaFoldDB" id="A0A1F2US65"/>
<dbReference type="CDD" id="cd00254">
    <property type="entry name" value="LT-like"/>
    <property type="match status" value="1"/>
</dbReference>
<feature type="coiled-coil region" evidence="2">
    <location>
        <begin position="197"/>
        <end position="248"/>
    </location>
</feature>
<evidence type="ECO:0000313" key="6">
    <source>
        <dbReference type="EMBL" id="OFW35732.1"/>
    </source>
</evidence>
<dbReference type="InterPro" id="IPR008258">
    <property type="entry name" value="Transglycosylase_SLT_dom_1"/>
</dbReference>
<organism evidence="6 7">
    <name type="scientific">Candidatus Aquicultor primus</name>
    <dbReference type="NCBI Taxonomy" id="1797195"/>
    <lineage>
        <taxon>Bacteria</taxon>
        <taxon>Bacillati</taxon>
        <taxon>Actinomycetota</taxon>
        <taxon>Candidatus Aquicultoria</taxon>
        <taxon>Candidatus Aquicultorales</taxon>
        <taxon>Candidatus Aquicultoraceae</taxon>
        <taxon>Candidatus Aquicultor</taxon>
    </lineage>
</organism>
<evidence type="ECO:0000256" key="3">
    <source>
        <dbReference type="SAM" id="SignalP"/>
    </source>
</evidence>
<dbReference type="Proteomes" id="UP000178086">
    <property type="component" value="Unassembled WGS sequence"/>
</dbReference>
<dbReference type="Pfam" id="PF24568">
    <property type="entry name" value="CC_PcsB"/>
    <property type="match status" value="1"/>
</dbReference>
<feature type="domain" description="Peptidoglycan hydrolase PcsB coiled-coil" evidence="5">
    <location>
        <begin position="108"/>
        <end position="166"/>
    </location>
</feature>